<accession>A0A830BWF4</accession>
<comment type="caution">
    <text evidence="6">The sequence shown here is derived from an EMBL/GenBank/DDBJ whole genome shotgun (WGS) entry which is preliminary data.</text>
</comment>
<keyword evidence="2" id="KW-1015">Disulfide bond</keyword>
<dbReference type="InterPro" id="IPR006501">
    <property type="entry name" value="Pectinesterase_inhib_dom"/>
</dbReference>
<proteinExistence type="inferred from homology"/>
<dbReference type="AlphaFoldDB" id="A0A830BWF4"/>
<evidence type="ECO:0000256" key="3">
    <source>
        <dbReference type="ARBA" id="ARBA00038471"/>
    </source>
</evidence>
<evidence type="ECO:0000313" key="7">
    <source>
        <dbReference type="Proteomes" id="UP000653305"/>
    </source>
</evidence>
<dbReference type="InterPro" id="IPR034086">
    <property type="entry name" value="PMEI_plant"/>
</dbReference>
<evidence type="ECO:0000256" key="1">
    <source>
        <dbReference type="ARBA" id="ARBA00022729"/>
    </source>
</evidence>
<sequence>MASLFILATLSLSLLCICQADKIFDLCSLTPNPSLCSQTIRSDPRSYGADLRSWGKIIIEKSKIATRNVITIAKLAGGEIANSCVETGGDAIDKLNECVGYLKKLGRASARELYSIGSLAFENVASCDHLLGSREPAELKAASQKAQDLIDVLLVIANFLN</sequence>
<dbReference type="Gene3D" id="1.20.140.40">
    <property type="entry name" value="Invertase/pectin methylesterase inhibitor family protein"/>
    <property type="match status" value="1"/>
</dbReference>
<dbReference type="SUPFAM" id="SSF101148">
    <property type="entry name" value="Plant invertase/pectin methylesterase inhibitor"/>
    <property type="match status" value="1"/>
</dbReference>
<dbReference type="OrthoDB" id="905146at2759"/>
<dbReference type="EMBL" id="BMAC01000235">
    <property type="protein sequence ID" value="GFP91086.1"/>
    <property type="molecule type" value="Genomic_DNA"/>
</dbReference>
<dbReference type="InterPro" id="IPR035513">
    <property type="entry name" value="Invertase/methylesterase_inhib"/>
</dbReference>
<protein>
    <submittedName>
        <fullName evidence="6">Pectinesterase inhibitor</fullName>
    </submittedName>
</protein>
<dbReference type="NCBIfam" id="TIGR01614">
    <property type="entry name" value="PME_inhib"/>
    <property type="match status" value="1"/>
</dbReference>
<comment type="similarity">
    <text evidence="3">Belongs to the PMEI family.</text>
</comment>
<dbReference type="Proteomes" id="UP000653305">
    <property type="component" value="Unassembled WGS sequence"/>
</dbReference>
<keyword evidence="7" id="KW-1185">Reference proteome</keyword>
<dbReference type="Pfam" id="PF04043">
    <property type="entry name" value="PMEI"/>
    <property type="match status" value="1"/>
</dbReference>
<dbReference type="PANTHER" id="PTHR36710:SF4">
    <property type="entry name" value="PLANT INVERTASE_PECTIN METHYLESTERASE INHIBITOR SUPERFAMILY PROTEIN"/>
    <property type="match status" value="1"/>
</dbReference>
<organism evidence="6 7">
    <name type="scientific">Phtheirospermum japonicum</name>
    <dbReference type="NCBI Taxonomy" id="374723"/>
    <lineage>
        <taxon>Eukaryota</taxon>
        <taxon>Viridiplantae</taxon>
        <taxon>Streptophyta</taxon>
        <taxon>Embryophyta</taxon>
        <taxon>Tracheophyta</taxon>
        <taxon>Spermatophyta</taxon>
        <taxon>Magnoliopsida</taxon>
        <taxon>eudicotyledons</taxon>
        <taxon>Gunneridae</taxon>
        <taxon>Pentapetalae</taxon>
        <taxon>asterids</taxon>
        <taxon>lamiids</taxon>
        <taxon>Lamiales</taxon>
        <taxon>Orobanchaceae</taxon>
        <taxon>Orobanchaceae incertae sedis</taxon>
        <taxon>Phtheirospermum</taxon>
    </lineage>
</organism>
<keyword evidence="1 4" id="KW-0732">Signal</keyword>
<reference evidence="6" key="1">
    <citation type="submission" date="2020-07" db="EMBL/GenBank/DDBJ databases">
        <title>Ethylene signaling mediates host invasion by parasitic plants.</title>
        <authorList>
            <person name="Yoshida S."/>
        </authorList>
    </citation>
    <scope>NUCLEOTIDE SEQUENCE</scope>
    <source>
        <strain evidence="6">Okayama</strain>
    </source>
</reference>
<feature type="chain" id="PRO_5032718811" evidence="4">
    <location>
        <begin position="21"/>
        <end position="161"/>
    </location>
</feature>
<name>A0A830BWF4_9LAMI</name>
<feature type="signal peptide" evidence="4">
    <location>
        <begin position="1"/>
        <end position="20"/>
    </location>
</feature>
<evidence type="ECO:0000256" key="4">
    <source>
        <dbReference type="SAM" id="SignalP"/>
    </source>
</evidence>
<gene>
    <name evidence="6" type="ORF">PHJA_001252600</name>
</gene>
<dbReference type="SMART" id="SM00856">
    <property type="entry name" value="PMEI"/>
    <property type="match status" value="1"/>
</dbReference>
<dbReference type="PANTHER" id="PTHR36710">
    <property type="entry name" value="PECTINESTERASE INHIBITOR-LIKE"/>
    <property type="match status" value="1"/>
</dbReference>
<dbReference type="CDD" id="cd15797">
    <property type="entry name" value="PMEI"/>
    <property type="match status" value="1"/>
</dbReference>
<evidence type="ECO:0000259" key="5">
    <source>
        <dbReference type="SMART" id="SM00856"/>
    </source>
</evidence>
<dbReference type="InterPro" id="IPR052421">
    <property type="entry name" value="PCW_Enzyme_Inhibitor"/>
</dbReference>
<dbReference type="GO" id="GO:0046910">
    <property type="term" value="F:pectinesterase inhibitor activity"/>
    <property type="evidence" value="ECO:0007669"/>
    <property type="project" value="InterPro"/>
</dbReference>
<feature type="domain" description="Pectinesterase inhibitor" evidence="5">
    <location>
        <begin position="19"/>
        <end position="156"/>
    </location>
</feature>
<evidence type="ECO:0000313" key="6">
    <source>
        <dbReference type="EMBL" id="GFP91086.1"/>
    </source>
</evidence>
<evidence type="ECO:0000256" key="2">
    <source>
        <dbReference type="ARBA" id="ARBA00023157"/>
    </source>
</evidence>